<dbReference type="Proteomes" id="UP000321175">
    <property type="component" value="Unassembled WGS sequence"/>
</dbReference>
<comment type="caution">
    <text evidence="3">The sequence shown here is derived from an EMBL/GenBank/DDBJ whole genome shotgun (WGS) entry which is preliminary data.</text>
</comment>
<evidence type="ECO:0000256" key="1">
    <source>
        <dbReference type="SAM" id="Phobius"/>
    </source>
</evidence>
<dbReference type="Proteomes" id="UP000195024">
    <property type="component" value="Unassembled WGS sequence"/>
</dbReference>
<evidence type="ECO:0000313" key="2">
    <source>
        <dbReference type="EMBL" id="GEL79215.1"/>
    </source>
</evidence>
<accession>A0A1I4PEJ6</accession>
<name>A0A1I4PEJ6_ENTMU</name>
<dbReference type="EMBL" id="NGMS01000001">
    <property type="protein sequence ID" value="OTP26896.1"/>
    <property type="molecule type" value="Genomic_DNA"/>
</dbReference>
<sequence>MENKKYKDESKRKRKIILLIILTGCLVILTILYYSQKTNEVYSKDTMPEIVQGDQAIENLDEVVQETQNITAYALISIEADGQTGKWYFYNDKDNQIGQQAVIRLDDSNKIIYQSGVIEPGSFIENIKLSEPLKSGKYKATVTIESYDLDKKLLNSSMGAVATIIEVV</sequence>
<organism evidence="3 4">
    <name type="scientific">Enterococcus mundtii</name>
    <dbReference type="NCBI Taxonomy" id="53346"/>
    <lineage>
        <taxon>Bacteria</taxon>
        <taxon>Bacillati</taxon>
        <taxon>Bacillota</taxon>
        <taxon>Bacilli</taxon>
        <taxon>Lactobacillales</taxon>
        <taxon>Enterococcaceae</taxon>
        <taxon>Enterococcus</taxon>
    </lineage>
</organism>
<evidence type="ECO:0000313" key="3">
    <source>
        <dbReference type="EMBL" id="OTP26896.1"/>
    </source>
</evidence>
<dbReference type="EMBL" id="BJWA01000002">
    <property type="protein sequence ID" value="GEL79215.1"/>
    <property type="molecule type" value="Genomic_DNA"/>
</dbReference>
<reference evidence="3 4" key="1">
    <citation type="submission" date="2017-05" db="EMBL/GenBank/DDBJ databases">
        <title>The Genome Sequence of Enterococcus mundtii 6B1_DIV0119.</title>
        <authorList>
            <consortium name="The Broad Institute Genomics Platform"/>
            <consortium name="The Broad Institute Genomic Center for Infectious Diseases"/>
            <person name="Earl A."/>
            <person name="Manson A."/>
            <person name="Schwartman J."/>
            <person name="Gilmore M."/>
            <person name="Abouelleil A."/>
            <person name="Cao P."/>
            <person name="Chapman S."/>
            <person name="Cusick C."/>
            <person name="Shea T."/>
            <person name="Young S."/>
            <person name="Neafsey D."/>
            <person name="Nusbaum C."/>
            <person name="Birren B."/>
        </authorList>
    </citation>
    <scope>NUCLEOTIDE SEQUENCE [LARGE SCALE GENOMIC DNA]</scope>
    <source>
        <strain evidence="3 4">6B1_DIV0119</strain>
    </source>
</reference>
<feature type="transmembrane region" description="Helical" evidence="1">
    <location>
        <begin position="16"/>
        <end position="34"/>
    </location>
</feature>
<reference evidence="2 5" key="2">
    <citation type="submission" date="2019-07" db="EMBL/GenBank/DDBJ databases">
        <title>Whole genome shotgun sequence of Enterococcus mundtii NBRC 100490.</title>
        <authorList>
            <person name="Hosoyama A."/>
            <person name="Uohara A."/>
            <person name="Ohji S."/>
            <person name="Ichikawa N."/>
        </authorList>
    </citation>
    <scope>NUCLEOTIDE SEQUENCE [LARGE SCALE GENOMIC DNA]</scope>
    <source>
        <strain evidence="2 5">NBRC 100490</strain>
    </source>
</reference>
<dbReference type="AlphaFoldDB" id="A0A1I4PEJ6"/>
<dbReference type="GeneID" id="60999017"/>
<dbReference type="RefSeq" id="WP_071866371.1">
    <property type="nucleotide sequence ID" value="NZ_BJWA01000002.1"/>
</dbReference>
<proteinExistence type="predicted"/>
<keyword evidence="1" id="KW-0812">Transmembrane</keyword>
<keyword evidence="5" id="KW-1185">Reference proteome</keyword>
<gene>
    <name evidence="3" type="ORF">A5802_000630</name>
    <name evidence="2" type="ORF">EMU01_03590</name>
</gene>
<keyword evidence="1" id="KW-0472">Membrane</keyword>
<keyword evidence="1" id="KW-1133">Transmembrane helix</keyword>
<protein>
    <submittedName>
        <fullName evidence="3">Uncharacterized protein</fullName>
    </submittedName>
</protein>
<evidence type="ECO:0000313" key="5">
    <source>
        <dbReference type="Proteomes" id="UP000321175"/>
    </source>
</evidence>
<evidence type="ECO:0000313" key="4">
    <source>
        <dbReference type="Proteomes" id="UP000195024"/>
    </source>
</evidence>